<dbReference type="AlphaFoldDB" id="A0A6L3NLA4"/>
<evidence type="ECO:0000313" key="2">
    <source>
        <dbReference type="Proteomes" id="UP000473571"/>
    </source>
</evidence>
<proteinExistence type="predicted"/>
<comment type="caution">
    <text evidence="1">The sequence shown here is derived from an EMBL/GenBank/DDBJ whole genome shotgun (WGS) entry which is preliminary data.</text>
</comment>
<accession>A0A6L3NLA4</accession>
<dbReference type="InterPro" id="IPR000073">
    <property type="entry name" value="AB_hydrolase_1"/>
</dbReference>
<sequence length="298" mass="33603">MSNTERYGDLKYREIHGLRMAYVDEGQGDTIVFQHGQPTSSYVWRNVMPHLQDMGRLVACDLIGMGASDKLVDSGPGSYSYAQHRDYLFALWDALDLGNNLILVLDDWGATLGFDWANRHRDRVKGIVHMEAVALPMNWSDIPEPAHPFFQALRSPAGEDLVLQQNIFIEQRLQPAILRQLDPREMAEYRKPYREPGEGRRPTLSWPRSLPLDGDVTDVRHAMESYIPWVASSAVPKLLISGDPGAIMTGRIRDEVRNWQNQQEVTVRGRKILQEDSPGEIGAAIAGFVRRVRTGTAG</sequence>
<dbReference type="Pfam" id="PF00561">
    <property type="entry name" value="Abhydrolase_1"/>
    <property type="match status" value="1"/>
</dbReference>
<organism evidence="1 2">
    <name type="scientific">Burkholderia territorii</name>
    <dbReference type="NCBI Taxonomy" id="1503055"/>
    <lineage>
        <taxon>Bacteria</taxon>
        <taxon>Pseudomonadati</taxon>
        <taxon>Pseudomonadota</taxon>
        <taxon>Betaproteobacteria</taxon>
        <taxon>Burkholderiales</taxon>
        <taxon>Burkholderiaceae</taxon>
        <taxon>Burkholderia</taxon>
        <taxon>Burkholderia cepacia complex</taxon>
    </lineage>
</organism>
<dbReference type="Proteomes" id="UP000473571">
    <property type="component" value="Unassembled WGS sequence"/>
</dbReference>
<dbReference type="Gene3D" id="3.40.50.1820">
    <property type="entry name" value="alpha/beta hydrolase"/>
    <property type="match status" value="1"/>
</dbReference>
<protein>
    <submittedName>
        <fullName evidence="1">Haloalkane dehalogenase</fullName>
        <ecNumber evidence="1">3.8.1.5</ecNumber>
    </submittedName>
</protein>
<dbReference type="SUPFAM" id="SSF53474">
    <property type="entry name" value="alpha/beta-Hydrolases"/>
    <property type="match status" value="1"/>
</dbReference>
<dbReference type="NCBIfam" id="NF002938">
    <property type="entry name" value="PRK03592.1"/>
    <property type="match status" value="1"/>
</dbReference>
<keyword evidence="1" id="KW-0378">Hydrolase</keyword>
<dbReference type="EC" id="3.8.1.5" evidence="1"/>
<dbReference type="EMBL" id="VZOL01000033">
    <property type="protein sequence ID" value="KAB0685227.1"/>
    <property type="molecule type" value="Genomic_DNA"/>
</dbReference>
<evidence type="ECO:0000313" key="1">
    <source>
        <dbReference type="EMBL" id="KAB0685227.1"/>
    </source>
</evidence>
<dbReference type="GO" id="GO:0018786">
    <property type="term" value="F:haloalkane dehalogenase activity"/>
    <property type="evidence" value="ECO:0007669"/>
    <property type="project" value="UniProtKB-EC"/>
</dbReference>
<name>A0A6L3NLA4_9BURK</name>
<dbReference type="RefSeq" id="WP_151003831.1">
    <property type="nucleotide sequence ID" value="NZ_CABVPO010000018.1"/>
</dbReference>
<gene>
    <name evidence="1" type="ORF">F7R13_05390</name>
</gene>
<dbReference type="InterPro" id="IPR029058">
    <property type="entry name" value="AB_hydrolase_fold"/>
</dbReference>
<reference evidence="1 2" key="1">
    <citation type="submission" date="2019-09" db="EMBL/GenBank/DDBJ databases">
        <title>Draft genome sequences of 48 bacterial type strains from the CCUG.</title>
        <authorList>
            <person name="Tunovic T."/>
            <person name="Pineiro-Iglesias B."/>
            <person name="Unosson C."/>
            <person name="Inganas E."/>
            <person name="Ohlen M."/>
            <person name="Cardew S."/>
            <person name="Jensie-Markopoulos S."/>
            <person name="Salva-Serra F."/>
            <person name="Jaen-Luchoro D."/>
            <person name="Karlsson R."/>
            <person name="Svensson-Stadler L."/>
            <person name="Chun J."/>
            <person name="Moore E."/>
        </authorList>
    </citation>
    <scope>NUCLEOTIDE SEQUENCE [LARGE SCALE GENOMIC DNA]</scope>
    <source>
        <strain evidence="1 2">CCUG 65687</strain>
    </source>
</reference>
<dbReference type="PANTHER" id="PTHR43329">
    <property type="entry name" value="EPOXIDE HYDROLASE"/>
    <property type="match status" value="1"/>
</dbReference>